<feature type="compositionally biased region" description="Basic and acidic residues" evidence="1">
    <location>
        <begin position="138"/>
        <end position="147"/>
    </location>
</feature>
<protein>
    <submittedName>
        <fullName evidence="3">Uncharacterized protein</fullName>
    </submittedName>
</protein>
<keyword evidence="2" id="KW-0472">Membrane</keyword>
<accession>A0A024TG35</accession>
<dbReference type="VEuPathDB" id="FungiDB:H310_12742"/>
<dbReference type="EMBL" id="KI913994">
    <property type="protein sequence ID" value="ETV93130.1"/>
    <property type="molecule type" value="Genomic_DNA"/>
</dbReference>
<proteinExistence type="predicted"/>
<feature type="compositionally biased region" description="Low complexity" evidence="1">
    <location>
        <begin position="208"/>
        <end position="219"/>
    </location>
</feature>
<dbReference type="GeneID" id="20089792"/>
<dbReference type="RefSeq" id="XP_008878152.1">
    <property type="nucleotide sequence ID" value="XM_008879930.1"/>
</dbReference>
<evidence type="ECO:0000256" key="1">
    <source>
        <dbReference type="SAM" id="MobiDB-lite"/>
    </source>
</evidence>
<feature type="region of interest" description="Disordered" evidence="1">
    <location>
        <begin position="126"/>
        <end position="152"/>
    </location>
</feature>
<feature type="transmembrane region" description="Helical" evidence="2">
    <location>
        <begin position="90"/>
        <end position="112"/>
    </location>
</feature>
<organism evidence="3">
    <name type="scientific">Aphanomyces invadans</name>
    <dbReference type="NCBI Taxonomy" id="157072"/>
    <lineage>
        <taxon>Eukaryota</taxon>
        <taxon>Sar</taxon>
        <taxon>Stramenopiles</taxon>
        <taxon>Oomycota</taxon>
        <taxon>Saprolegniomycetes</taxon>
        <taxon>Saprolegniales</taxon>
        <taxon>Verrucalvaceae</taxon>
        <taxon>Aphanomyces</taxon>
    </lineage>
</organism>
<feature type="compositionally biased region" description="Polar residues" evidence="1">
    <location>
        <begin position="231"/>
        <end position="250"/>
    </location>
</feature>
<feature type="region of interest" description="Disordered" evidence="1">
    <location>
        <begin position="54"/>
        <end position="84"/>
    </location>
</feature>
<reference evidence="3" key="1">
    <citation type="submission" date="2013-12" db="EMBL/GenBank/DDBJ databases">
        <title>The Genome Sequence of Aphanomyces invadans NJM9701.</title>
        <authorList>
            <consortium name="The Broad Institute Genomics Platform"/>
            <person name="Russ C."/>
            <person name="Tyler B."/>
            <person name="van West P."/>
            <person name="Dieguez-Uribeondo J."/>
            <person name="Young S.K."/>
            <person name="Zeng Q."/>
            <person name="Gargeya S."/>
            <person name="Fitzgerald M."/>
            <person name="Abouelleil A."/>
            <person name="Alvarado L."/>
            <person name="Chapman S.B."/>
            <person name="Gainer-Dewar J."/>
            <person name="Goldberg J."/>
            <person name="Griggs A."/>
            <person name="Gujja S."/>
            <person name="Hansen M."/>
            <person name="Howarth C."/>
            <person name="Imamovic A."/>
            <person name="Ireland A."/>
            <person name="Larimer J."/>
            <person name="McCowan C."/>
            <person name="Murphy C."/>
            <person name="Pearson M."/>
            <person name="Poon T.W."/>
            <person name="Priest M."/>
            <person name="Roberts A."/>
            <person name="Saif S."/>
            <person name="Shea T."/>
            <person name="Sykes S."/>
            <person name="Wortman J."/>
            <person name="Nusbaum C."/>
            <person name="Birren B."/>
        </authorList>
    </citation>
    <scope>NUCLEOTIDE SEQUENCE [LARGE SCALE GENOMIC DNA]</scope>
    <source>
        <strain evidence="3">NJM9701</strain>
    </source>
</reference>
<sequence>MACIAVTFVVATPSTSADHSSGSHIVPLLRRAQAAPKLLRPHSLGAVEIGTPDTHATATQIPPAAVPVPSDSTPVPTPSPTSAPEMNSSVLVGVVLGSVAMVLVVLAMVLMCRRRQAQVRAKILFKGGPSNPTTEADDPAKHPRRGGEPFSSVYATDFASSDYCDSHSPNNQFDGILDSDPFRRKDRVKPELDRPAPFFSYYHQGMPSRRSSLESQDSSIMSYTESDRIRGTTTSSAAEETPRQHMSTSMMAHHPPHTRDDSMSSTVTAGYGRDMWGSSFVRSSGVSTSFSSAGIDSPCIVGGGAFSLPEKMTMLDDGASQTSSRESYDI</sequence>
<keyword evidence="2" id="KW-1133">Transmembrane helix</keyword>
<keyword evidence="2" id="KW-0812">Transmembrane</keyword>
<evidence type="ECO:0000256" key="2">
    <source>
        <dbReference type="SAM" id="Phobius"/>
    </source>
</evidence>
<dbReference type="OrthoDB" id="10483751at2759"/>
<feature type="region of interest" description="Disordered" evidence="1">
    <location>
        <begin position="199"/>
        <end position="265"/>
    </location>
</feature>
<name>A0A024TG35_9STRA</name>
<evidence type="ECO:0000313" key="3">
    <source>
        <dbReference type="EMBL" id="ETV93130.1"/>
    </source>
</evidence>
<dbReference type="AlphaFoldDB" id="A0A024TG35"/>
<gene>
    <name evidence="3" type="ORF">H310_12742</name>
</gene>